<dbReference type="PANTHER" id="PTHR43289:SF6">
    <property type="entry name" value="SERINE_THREONINE-PROTEIN KINASE NEKL-3"/>
    <property type="match status" value="1"/>
</dbReference>
<feature type="repeat" description="TPR" evidence="7">
    <location>
        <begin position="813"/>
        <end position="846"/>
    </location>
</feature>
<evidence type="ECO:0000256" key="2">
    <source>
        <dbReference type="ARBA" id="ARBA00022527"/>
    </source>
</evidence>
<dbReference type="InterPro" id="IPR011990">
    <property type="entry name" value="TPR-like_helical_dom_sf"/>
</dbReference>
<reference evidence="10 11" key="1">
    <citation type="submission" date="2012-02" db="EMBL/GenBank/DDBJ databases">
        <title>Complete sequence of chromosome of Singulisphaera acidiphila DSM 18658.</title>
        <authorList>
            <consortium name="US DOE Joint Genome Institute (JGI-PGF)"/>
            <person name="Lucas S."/>
            <person name="Copeland A."/>
            <person name="Lapidus A."/>
            <person name="Glavina del Rio T."/>
            <person name="Dalin E."/>
            <person name="Tice H."/>
            <person name="Bruce D."/>
            <person name="Goodwin L."/>
            <person name="Pitluck S."/>
            <person name="Peters L."/>
            <person name="Ovchinnikova G."/>
            <person name="Chertkov O."/>
            <person name="Kyrpides N."/>
            <person name="Mavromatis K."/>
            <person name="Ivanova N."/>
            <person name="Brettin T."/>
            <person name="Detter J.C."/>
            <person name="Han C."/>
            <person name="Larimer F."/>
            <person name="Land M."/>
            <person name="Hauser L."/>
            <person name="Markowitz V."/>
            <person name="Cheng J.-F."/>
            <person name="Hugenholtz P."/>
            <person name="Woyke T."/>
            <person name="Wu D."/>
            <person name="Tindall B."/>
            <person name="Pomrenke H."/>
            <person name="Brambilla E."/>
            <person name="Klenk H.-P."/>
            <person name="Eisen J.A."/>
        </authorList>
    </citation>
    <scope>NUCLEOTIDE SEQUENCE [LARGE SCALE GENOMIC DNA]</scope>
    <source>
        <strain evidence="11">ATCC BAA-1392 / DSM 18658 / VKM B-2454 / MOB10</strain>
    </source>
</reference>
<dbReference type="AlphaFoldDB" id="L0DHR9"/>
<dbReference type="Pfam" id="PF00069">
    <property type="entry name" value="Pkinase"/>
    <property type="match status" value="1"/>
</dbReference>
<dbReference type="RefSeq" id="WP_015247366.1">
    <property type="nucleotide sequence ID" value="NC_019892.1"/>
</dbReference>
<evidence type="ECO:0000259" key="9">
    <source>
        <dbReference type="PROSITE" id="PS50011"/>
    </source>
</evidence>
<keyword evidence="7" id="KW-0802">TPR repeat</keyword>
<dbReference type="PROSITE" id="PS50005">
    <property type="entry name" value="TPR"/>
    <property type="match status" value="3"/>
</dbReference>
<dbReference type="Pfam" id="PF13432">
    <property type="entry name" value="TPR_16"/>
    <property type="match status" value="2"/>
</dbReference>
<dbReference type="PROSITE" id="PS00108">
    <property type="entry name" value="PROTEIN_KINASE_ST"/>
    <property type="match status" value="1"/>
</dbReference>
<dbReference type="STRING" id="886293.Sinac_4013"/>
<dbReference type="InterPro" id="IPR000719">
    <property type="entry name" value="Prot_kinase_dom"/>
</dbReference>
<dbReference type="SMART" id="SM00220">
    <property type="entry name" value="S_TKc"/>
    <property type="match status" value="1"/>
</dbReference>
<evidence type="ECO:0000256" key="8">
    <source>
        <dbReference type="PROSITE-ProRule" id="PRU10141"/>
    </source>
</evidence>
<dbReference type="Proteomes" id="UP000010798">
    <property type="component" value="Chromosome"/>
</dbReference>
<dbReference type="HOGENOM" id="CLU_260415_0_0_0"/>
<dbReference type="Pfam" id="PF14559">
    <property type="entry name" value="TPR_19"/>
    <property type="match status" value="1"/>
</dbReference>
<dbReference type="GO" id="GO:0004674">
    <property type="term" value="F:protein serine/threonine kinase activity"/>
    <property type="evidence" value="ECO:0007669"/>
    <property type="project" value="UniProtKB-KW"/>
</dbReference>
<dbReference type="SUPFAM" id="SSF48452">
    <property type="entry name" value="TPR-like"/>
    <property type="match status" value="3"/>
</dbReference>
<dbReference type="KEGG" id="saci:Sinac_4013"/>
<keyword evidence="11" id="KW-1185">Reference proteome</keyword>
<keyword evidence="6 8" id="KW-0067">ATP-binding</keyword>
<feature type="repeat" description="TPR" evidence="7">
    <location>
        <begin position="958"/>
        <end position="991"/>
    </location>
</feature>
<keyword evidence="3" id="KW-0808">Transferase</keyword>
<evidence type="ECO:0000256" key="7">
    <source>
        <dbReference type="PROSITE-ProRule" id="PRU00339"/>
    </source>
</evidence>
<dbReference type="InterPro" id="IPR017441">
    <property type="entry name" value="Protein_kinase_ATP_BS"/>
</dbReference>
<feature type="domain" description="Protein kinase" evidence="9">
    <location>
        <begin position="111"/>
        <end position="372"/>
    </location>
</feature>
<dbReference type="CDD" id="cd14014">
    <property type="entry name" value="STKc_PknB_like"/>
    <property type="match status" value="1"/>
</dbReference>
<name>L0DHR9_SINAD</name>
<dbReference type="PANTHER" id="PTHR43289">
    <property type="entry name" value="MITOGEN-ACTIVATED PROTEIN KINASE KINASE KINASE 20-RELATED"/>
    <property type="match status" value="1"/>
</dbReference>
<proteinExistence type="predicted"/>
<protein>
    <recommendedName>
        <fullName evidence="1">non-specific serine/threonine protein kinase</fullName>
        <ecNumber evidence="1">2.7.11.1</ecNumber>
    </recommendedName>
</protein>
<accession>L0DHR9</accession>
<feature type="repeat" description="TPR" evidence="7">
    <location>
        <begin position="992"/>
        <end position="1025"/>
    </location>
</feature>
<gene>
    <name evidence="10" type="ordered locus">Sinac_4013</name>
</gene>
<sequence length="1142" mass="125743">MIACPGDGTLTRLLEEQLDGDELNSLIAHVESCSFCQERLKELTSDGSLHPEGGRWELDRESPSTNAWLTHIPSADSPAARLRASRRPGGSSEALVDGGTSAPCLPEVDGYEILAELGHGGMGVVYRAHQRRLNRMVALKMIRAGSLARPEERERFGIEAEVVAKLRHPNIIQIYDIGEVGGLPYVALELLEGGSLAASLGGCPQLGRPSATMAATLARAVHAAHQAGIVHRDLKPSNVLFARDGTLKITDFGLAKHLEEDGPTETGQVLGSPCYIPPEQARGEAKDVGPAADVYALGAILYEMLTGRPPFKGTTPMETVIQVLEQEPVPPSQLQFQVPRDLETICLKCLAKPPHRRYPSAEALADDLDRYLANRPIRARRTPLWERGLKWARRRPTTSSLMAVALLIGSILSGVGLRSHAVAQLRQRERAERNASRRAEGERTLIQVSNHLLDGRSQVADEASLHELLAKVGTEPQLADLRDRATDLLEQASHRRADRESRESARQRYVEFIRRRDDTLFLDVEHTGPDAPGDVQVIRASALAALGIVAADGTRGDGWTPAPLPPWLTERERDEVILGCYEMLMVLAEATAQPRPGESAERQAREAIRILDRVGALRWRPTHAYHLRRAVCLERAGDAEGARQEHDAAGRIQLDGSFDHFLSGLESFKRGLMTQARRHFQSVLRDQPSHFWAHCLLAICDLNARPARPAEAKAYLTGCLQAHPDLPWLYLLRGFASGQMAATALASPSAQAEAAAEFESAEADFRDALQRDPAGRFRYALLANRALIRFRAQRWEDAAVDLQEAIELSPHQYSAYVTLAQVYRGQQKLDLALEQLDLAIARKPDSAALRRTRALWNLERPHPTPAALAAALRDLDEAIRRGLPGSPELARDHAKRGYALLLEKRTAEALDACEMALSIHPTDAEARRLRLTALLELKRYDQVIDACDDYLRSGRPLPELLELRGAAKLKRNDFASAIEDYTVAISVRPGVSSLYCRRGWAYLVSGAAQLARRDFAEAIRLDPSSGEAYGGRGAARIALGQFREAAADAEESVRCGEPEPRMLYNAARIQAQAAELATGDITTVRHDQDRALLFLGQALRYTAPDQRAAFWRDVVQTDRTLTIIRRLPGYAQSAAEYGLSPP</sequence>
<dbReference type="InterPro" id="IPR019734">
    <property type="entry name" value="TPR_rpt"/>
</dbReference>
<dbReference type="Gene3D" id="3.30.200.20">
    <property type="entry name" value="Phosphorylase Kinase, domain 1"/>
    <property type="match status" value="1"/>
</dbReference>
<dbReference type="EMBL" id="CP003364">
    <property type="protein sequence ID" value="AGA28236.1"/>
    <property type="molecule type" value="Genomic_DNA"/>
</dbReference>
<organism evidence="10 11">
    <name type="scientific">Singulisphaera acidiphila (strain ATCC BAA-1392 / DSM 18658 / VKM B-2454 / MOB10)</name>
    <dbReference type="NCBI Taxonomy" id="886293"/>
    <lineage>
        <taxon>Bacteria</taxon>
        <taxon>Pseudomonadati</taxon>
        <taxon>Planctomycetota</taxon>
        <taxon>Planctomycetia</taxon>
        <taxon>Isosphaerales</taxon>
        <taxon>Isosphaeraceae</taxon>
        <taxon>Singulisphaera</taxon>
    </lineage>
</organism>
<evidence type="ECO:0000256" key="4">
    <source>
        <dbReference type="ARBA" id="ARBA00022741"/>
    </source>
</evidence>
<dbReference type="EC" id="2.7.11.1" evidence="1"/>
<evidence type="ECO:0000256" key="1">
    <source>
        <dbReference type="ARBA" id="ARBA00012513"/>
    </source>
</evidence>
<dbReference type="PROSITE" id="PS50011">
    <property type="entry name" value="PROTEIN_KINASE_DOM"/>
    <property type="match status" value="1"/>
</dbReference>
<dbReference type="GO" id="GO:0005524">
    <property type="term" value="F:ATP binding"/>
    <property type="evidence" value="ECO:0007669"/>
    <property type="project" value="UniProtKB-UniRule"/>
</dbReference>
<keyword evidence="2 10" id="KW-0723">Serine/threonine-protein kinase</keyword>
<evidence type="ECO:0000313" key="11">
    <source>
        <dbReference type="Proteomes" id="UP000010798"/>
    </source>
</evidence>
<dbReference type="eggNOG" id="COG0457">
    <property type="taxonomic scope" value="Bacteria"/>
</dbReference>
<keyword evidence="5 10" id="KW-0418">Kinase</keyword>
<evidence type="ECO:0000256" key="5">
    <source>
        <dbReference type="ARBA" id="ARBA00022777"/>
    </source>
</evidence>
<dbReference type="Gene3D" id="1.10.510.10">
    <property type="entry name" value="Transferase(Phosphotransferase) domain 1"/>
    <property type="match status" value="1"/>
</dbReference>
<dbReference type="SUPFAM" id="SSF56112">
    <property type="entry name" value="Protein kinase-like (PK-like)"/>
    <property type="match status" value="1"/>
</dbReference>
<dbReference type="eggNOG" id="COG0515">
    <property type="taxonomic scope" value="Bacteria"/>
</dbReference>
<keyword evidence="4 8" id="KW-0547">Nucleotide-binding</keyword>
<feature type="binding site" evidence="8">
    <location>
        <position position="140"/>
    </location>
    <ligand>
        <name>ATP</name>
        <dbReference type="ChEBI" id="CHEBI:30616"/>
    </ligand>
</feature>
<dbReference type="Gene3D" id="1.25.40.10">
    <property type="entry name" value="Tetratricopeptide repeat domain"/>
    <property type="match status" value="4"/>
</dbReference>
<evidence type="ECO:0000256" key="6">
    <source>
        <dbReference type="ARBA" id="ARBA00022840"/>
    </source>
</evidence>
<dbReference type="InterPro" id="IPR011009">
    <property type="entry name" value="Kinase-like_dom_sf"/>
</dbReference>
<evidence type="ECO:0000256" key="3">
    <source>
        <dbReference type="ARBA" id="ARBA00022679"/>
    </source>
</evidence>
<dbReference type="InterPro" id="IPR008271">
    <property type="entry name" value="Ser/Thr_kinase_AS"/>
</dbReference>
<dbReference type="FunFam" id="1.10.510.10:FF:000021">
    <property type="entry name" value="Serine/threonine protein kinase"/>
    <property type="match status" value="1"/>
</dbReference>
<dbReference type="SMART" id="SM00028">
    <property type="entry name" value="TPR"/>
    <property type="match status" value="6"/>
</dbReference>
<dbReference type="PROSITE" id="PS00107">
    <property type="entry name" value="PROTEIN_KINASE_ATP"/>
    <property type="match status" value="1"/>
</dbReference>
<evidence type="ECO:0000313" key="10">
    <source>
        <dbReference type="EMBL" id="AGA28236.1"/>
    </source>
</evidence>